<evidence type="ECO:0000313" key="12">
    <source>
        <dbReference type="RefSeq" id="XP_010426792.1"/>
    </source>
</evidence>
<keyword evidence="5 9" id="KW-1133">Transmembrane helix</keyword>
<evidence type="ECO:0000259" key="10">
    <source>
        <dbReference type="Pfam" id="PF13813"/>
    </source>
</evidence>
<evidence type="ECO:0000256" key="4">
    <source>
        <dbReference type="ARBA" id="ARBA00022692"/>
    </source>
</evidence>
<comment type="subcellular location">
    <subcellularLocation>
        <location evidence="1">Membrane</location>
        <topology evidence="1">Multi-pass membrane protein</topology>
    </subcellularLocation>
</comment>
<accession>A0ABM0TI79</accession>
<sequence length="347" mass="39122">MVSFITAWGIVIISLCYTFFIARLVPKGIQRLILIIPVLLIFFIVPLLMKPSIHLLGTTAFLIGWLANFKIFLFALGLGPLSSNPKPLSLPIFLAVSCLPIKIQLSTKPPPKSGSHGGGSREGPLSYTIKAFLLVLLIKVYDYSSKLPDKALLTLYAIHIYITLELILAAMAAVVRAMSDLELEPQFNEPYLATSLQDFWGRRWNLMVTGILRPTVYEPMVQLFSVLGRNWSRVPAIFGTFVVSGIMHELIFFYMGRLRPDWKVMWFFLIHGFCTTVEIIIKKAINGRWKLQTAISQLLTLGFVIVTALWLFLPEFTRCKIADRAIEEYKSIGTVAAEIRSMMASLF</sequence>
<feature type="domain" description="Wax synthase" evidence="10">
    <location>
        <begin position="184"/>
        <end position="269"/>
    </location>
</feature>
<proteinExistence type="inferred from homology"/>
<dbReference type="InterPro" id="IPR032805">
    <property type="entry name" value="Wax_synthase_dom"/>
</dbReference>
<dbReference type="PIRSF" id="PIRSF037006">
    <property type="entry name" value="Wax_synthase"/>
    <property type="match status" value="1"/>
</dbReference>
<dbReference type="InterPro" id="IPR017088">
    <property type="entry name" value="Wax_synthase_Magnoliopsida"/>
</dbReference>
<evidence type="ECO:0000256" key="9">
    <source>
        <dbReference type="SAM" id="Phobius"/>
    </source>
</evidence>
<feature type="transmembrane region" description="Helical" evidence="9">
    <location>
        <begin position="234"/>
        <end position="254"/>
    </location>
</feature>
<keyword evidence="4 9" id="KW-0812">Transmembrane</keyword>
<feature type="transmembrane region" description="Helical" evidence="9">
    <location>
        <begin position="55"/>
        <end position="76"/>
    </location>
</feature>
<dbReference type="InterPro" id="IPR044851">
    <property type="entry name" value="Wax_synthase"/>
</dbReference>
<feature type="transmembrane region" description="Helical" evidence="9">
    <location>
        <begin position="32"/>
        <end position="49"/>
    </location>
</feature>
<dbReference type="Proteomes" id="UP000694864">
    <property type="component" value="Chromosome 9"/>
</dbReference>
<evidence type="ECO:0000256" key="6">
    <source>
        <dbReference type="ARBA" id="ARBA00023098"/>
    </source>
</evidence>
<dbReference type="GeneID" id="104711746"/>
<reference evidence="11" key="1">
    <citation type="journal article" date="2014" name="Nat. Commun.">
        <title>The emerging biofuel crop Camelina sativa retains a highly undifferentiated hexaploid genome structure.</title>
        <authorList>
            <person name="Kagale S."/>
            <person name="Koh C."/>
            <person name="Nixon J."/>
            <person name="Bollina V."/>
            <person name="Clarke W.E."/>
            <person name="Tuteja R."/>
            <person name="Spillane C."/>
            <person name="Robinson S.J."/>
            <person name="Links M.G."/>
            <person name="Clarke C."/>
            <person name="Higgins E.E."/>
            <person name="Huebert T."/>
            <person name="Sharpe A.G."/>
            <person name="Parkin I.A."/>
        </authorList>
    </citation>
    <scope>NUCLEOTIDE SEQUENCE [LARGE SCALE GENOMIC DNA]</scope>
    <source>
        <strain evidence="11">cv. DH55</strain>
    </source>
</reference>
<keyword evidence="7 9" id="KW-0472">Membrane</keyword>
<organism evidence="11 12">
    <name type="scientific">Camelina sativa</name>
    <name type="common">False flax</name>
    <name type="synonym">Myagrum sativum</name>
    <dbReference type="NCBI Taxonomy" id="90675"/>
    <lineage>
        <taxon>Eukaryota</taxon>
        <taxon>Viridiplantae</taxon>
        <taxon>Streptophyta</taxon>
        <taxon>Embryophyta</taxon>
        <taxon>Tracheophyta</taxon>
        <taxon>Spermatophyta</taxon>
        <taxon>Magnoliopsida</taxon>
        <taxon>eudicotyledons</taxon>
        <taxon>Gunneridae</taxon>
        <taxon>Pentapetalae</taxon>
        <taxon>rosids</taxon>
        <taxon>malvids</taxon>
        <taxon>Brassicales</taxon>
        <taxon>Brassicaceae</taxon>
        <taxon>Camelineae</taxon>
        <taxon>Camelina</taxon>
    </lineage>
</organism>
<protein>
    <submittedName>
        <fullName evidence="12">Acyl-CoA--sterol O-acyltransferase 1-like</fullName>
    </submittedName>
</protein>
<evidence type="ECO:0000256" key="3">
    <source>
        <dbReference type="ARBA" id="ARBA00022679"/>
    </source>
</evidence>
<keyword evidence="3" id="KW-0808">Transferase</keyword>
<feature type="transmembrane region" description="Helical" evidence="9">
    <location>
        <begin position="153"/>
        <end position="175"/>
    </location>
</feature>
<name>A0ABM0TI79_CAMSA</name>
<comment type="similarity">
    <text evidence="2">Belongs to the wax synthase family.</text>
</comment>
<feature type="transmembrane region" description="Helical" evidence="9">
    <location>
        <begin position="6"/>
        <end position="25"/>
    </location>
</feature>
<dbReference type="PANTHER" id="PTHR31595:SF46">
    <property type="entry name" value="ACYL-COA--STEROL O-ACYLTRANSFERASE 1"/>
    <property type="match status" value="1"/>
</dbReference>
<evidence type="ECO:0000256" key="5">
    <source>
        <dbReference type="ARBA" id="ARBA00022989"/>
    </source>
</evidence>
<keyword evidence="6" id="KW-0443">Lipid metabolism</keyword>
<gene>
    <name evidence="12" type="primary">LOC104711746</name>
</gene>
<evidence type="ECO:0000256" key="7">
    <source>
        <dbReference type="ARBA" id="ARBA00023136"/>
    </source>
</evidence>
<dbReference type="PANTHER" id="PTHR31595">
    <property type="entry name" value="LONG-CHAIN-ALCOHOL O-FATTY-ACYLTRANSFERASE 3-RELATED"/>
    <property type="match status" value="1"/>
</dbReference>
<evidence type="ECO:0000256" key="8">
    <source>
        <dbReference type="ARBA" id="ARBA00023315"/>
    </source>
</evidence>
<evidence type="ECO:0000256" key="1">
    <source>
        <dbReference type="ARBA" id="ARBA00004141"/>
    </source>
</evidence>
<feature type="transmembrane region" description="Helical" evidence="9">
    <location>
        <begin position="266"/>
        <end position="285"/>
    </location>
</feature>
<evidence type="ECO:0000313" key="11">
    <source>
        <dbReference type="Proteomes" id="UP000694864"/>
    </source>
</evidence>
<reference evidence="12" key="2">
    <citation type="submission" date="2025-08" db="UniProtKB">
        <authorList>
            <consortium name="RefSeq"/>
        </authorList>
    </citation>
    <scope>IDENTIFICATION</scope>
    <source>
        <tissue evidence="12">Leaf</tissue>
    </source>
</reference>
<feature type="transmembrane region" description="Helical" evidence="9">
    <location>
        <begin position="291"/>
        <end position="313"/>
    </location>
</feature>
<dbReference type="Pfam" id="PF13813">
    <property type="entry name" value="MBOAT_2"/>
    <property type="match status" value="1"/>
</dbReference>
<evidence type="ECO:0000256" key="2">
    <source>
        <dbReference type="ARBA" id="ARBA00007282"/>
    </source>
</evidence>
<keyword evidence="11" id="KW-1185">Reference proteome</keyword>
<dbReference type="RefSeq" id="XP_010426792.1">
    <property type="nucleotide sequence ID" value="XM_010428490.2"/>
</dbReference>
<keyword evidence="8" id="KW-0012">Acyltransferase</keyword>